<dbReference type="Proteomes" id="UP000654947">
    <property type="component" value="Unassembled WGS sequence"/>
</dbReference>
<dbReference type="InterPro" id="IPR016047">
    <property type="entry name" value="M23ase_b-sheet_dom"/>
</dbReference>
<feature type="domain" description="M23ase beta-sheet core" evidence="1">
    <location>
        <begin position="71"/>
        <end position="185"/>
    </location>
</feature>
<dbReference type="Gene3D" id="2.70.70.10">
    <property type="entry name" value="Glucose Permease (Domain IIA)"/>
    <property type="match status" value="1"/>
</dbReference>
<dbReference type="InterPro" id="IPR011055">
    <property type="entry name" value="Dup_hybrid_motif"/>
</dbReference>
<dbReference type="CDD" id="cd12797">
    <property type="entry name" value="M23_peptidase"/>
    <property type="match status" value="1"/>
</dbReference>
<protein>
    <recommendedName>
        <fullName evidence="1">M23ase beta-sheet core domain-containing protein</fullName>
    </recommendedName>
</protein>
<comment type="caution">
    <text evidence="2">The sequence shown here is derived from an EMBL/GenBank/DDBJ whole genome shotgun (WGS) entry which is preliminary data.</text>
</comment>
<dbReference type="InterPro" id="IPR050570">
    <property type="entry name" value="Cell_wall_metabolism_enzyme"/>
</dbReference>
<dbReference type="SUPFAM" id="SSF51261">
    <property type="entry name" value="Duplicated hybrid motif"/>
    <property type="match status" value="1"/>
</dbReference>
<evidence type="ECO:0000313" key="2">
    <source>
        <dbReference type="EMBL" id="GHD21811.1"/>
    </source>
</evidence>
<dbReference type="PANTHER" id="PTHR21666:SF270">
    <property type="entry name" value="MUREIN HYDROLASE ACTIVATOR ENVC"/>
    <property type="match status" value="1"/>
</dbReference>
<gene>
    <name evidence="2" type="ORF">GCM10007147_15660</name>
</gene>
<dbReference type="EMBL" id="BMXL01000005">
    <property type="protein sequence ID" value="GHD21811.1"/>
    <property type="molecule type" value="Genomic_DNA"/>
</dbReference>
<evidence type="ECO:0000259" key="1">
    <source>
        <dbReference type="Pfam" id="PF01551"/>
    </source>
</evidence>
<dbReference type="GO" id="GO:0004222">
    <property type="term" value="F:metalloendopeptidase activity"/>
    <property type="evidence" value="ECO:0007669"/>
    <property type="project" value="TreeGrafter"/>
</dbReference>
<dbReference type="RefSeq" id="WP_017576254.1">
    <property type="nucleotide sequence ID" value="NZ_BMXL01000005.1"/>
</dbReference>
<dbReference type="PANTHER" id="PTHR21666">
    <property type="entry name" value="PEPTIDASE-RELATED"/>
    <property type="match status" value="1"/>
</dbReference>
<dbReference type="AlphaFoldDB" id="A0A918XAM3"/>
<sequence length="227" mass="24909">MGSATVLDLPFTGRWLVRNSPLRRVPSHGTESLADRYAIDFVGVDEQNQSVRARDWRSVLATEPPERFFSHGRPVLSPLDGVVMAAHDGEEDHEAHRSVVARVPYAWNRSSREARGVPAMVGNYVVVAYPDMSSHILLAQLRRGSLRVTVGDQVGAGQQVAECGSSGNAHQPHLHLQAMDGPDPVQARGLPVSFCDFREWVHGLDPSYTVEAGLPGEYSVVEPLSRR</sequence>
<evidence type="ECO:0000313" key="3">
    <source>
        <dbReference type="Proteomes" id="UP000654947"/>
    </source>
</evidence>
<organism evidence="2 3">
    <name type="scientific">Nocardiopsis kunsanensis</name>
    <dbReference type="NCBI Taxonomy" id="141693"/>
    <lineage>
        <taxon>Bacteria</taxon>
        <taxon>Bacillati</taxon>
        <taxon>Actinomycetota</taxon>
        <taxon>Actinomycetes</taxon>
        <taxon>Streptosporangiales</taxon>
        <taxon>Nocardiopsidaceae</taxon>
        <taxon>Nocardiopsis</taxon>
    </lineage>
</organism>
<keyword evidence="3" id="KW-1185">Reference proteome</keyword>
<name>A0A918XAM3_9ACTN</name>
<accession>A0A918XAM3</accession>
<dbReference type="Pfam" id="PF01551">
    <property type="entry name" value="Peptidase_M23"/>
    <property type="match status" value="1"/>
</dbReference>
<reference evidence="2 3" key="1">
    <citation type="journal article" date="2014" name="Int. J. Syst. Evol. Microbiol.">
        <title>Complete genome sequence of Corynebacterium casei LMG S-19264T (=DSM 44701T), isolated from a smear-ripened cheese.</title>
        <authorList>
            <consortium name="US DOE Joint Genome Institute (JGI-PGF)"/>
            <person name="Walter F."/>
            <person name="Albersmeier A."/>
            <person name="Kalinowski J."/>
            <person name="Ruckert C."/>
        </authorList>
    </citation>
    <scope>NUCLEOTIDE SEQUENCE [LARGE SCALE GENOMIC DNA]</scope>
    <source>
        <strain evidence="2 3">KCTC 19473</strain>
    </source>
</reference>
<proteinExistence type="predicted"/>